<comment type="catalytic activity">
    <reaction evidence="3">
        <text>RX + glutathione = an S-substituted glutathione + a halide anion + H(+)</text>
        <dbReference type="Rhea" id="RHEA:16437"/>
        <dbReference type="ChEBI" id="CHEBI:15378"/>
        <dbReference type="ChEBI" id="CHEBI:16042"/>
        <dbReference type="ChEBI" id="CHEBI:17792"/>
        <dbReference type="ChEBI" id="CHEBI:57925"/>
        <dbReference type="ChEBI" id="CHEBI:90779"/>
        <dbReference type="EC" id="2.5.1.18"/>
    </reaction>
</comment>
<dbReference type="InterPro" id="IPR036249">
    <property type="entry name" value="Thioredoxin-like_sf"/>
</dbReference>
<dbReference type="InterPro" id="IPR045073">
    <property type="entry name" value="Omega/Tau-like"/>
</dbReference>
<comment type="caution">
    <text evidence="7">The sequence shown here is derived from an EMBL/GenBank/DDBJ whole genome shotgun (WGS) entry which is preliminary data.</text>
</comment>
<sequence length="219" mass="25316">MENVKLFGTWSSPFVKRIVWALKLKNVECEIIYEDLANKSPELLKYNPIHKKVPVLVHNEIPICESLVILEYIDETWKDVCPLLPKDPLDKAKERFWAKFGDEQVLPSFYGYIMKKGKDQEEAKDAALAHLKRVEQLLSENKFLSGESLGFLDLAFGWLAENSYPLEVVTGLKLLDEDSFPNLCAWKDKFLGIPVIQESWPDQETLIVKYQEIKKSRAE</sequence>
<organism evidence="7 8">
    <name type="scientific">Deinandra increscens subsp. villosa</name>
    <dbReference type="NCBI Taxonomy" id="3103831"/>
    <lineage>
        <taxon>Eukaryota</taxon>
        <taxon>Viridiplantae</taxon>
        <taxon>Streptophyta</taxon>
        <taxon>Embryophyta</taxon>
        <taxon>Tracheophyta</taxon>
        <taxon>Spermatophyta</taxon>
        <taxon>Magnoliopsida</taxon>
        <taxon>eudicotyledons</taxon>
        <taxon>Gunneridae</taxon>
        <taxon>Pentapetalae</taxon>
        <taxon>asterids</taxon>
        <taxon>campanulids</taxon>
        <taxon>Asterales</taxon>
        <taxon>Asteraceae</taxon>
        <taxon>Asteroideae</taxon>
        <taxon>Heliantheae alliance</taxon>
        <taxon>Madieae</taxon>
        <taxon>Madiinae</taxon>
        <taxon>Deinandra</taxon>
    </lineage>
</organism>
<dbReference type="GO" id="GO:0006749">
    <property type="term" value="P:glutathione metabolic process"/>
    <property type="evidence" value="ECO:0007669"/>
    <property type="project" value="InterPro"/>
</dbReference>
<dbReference type="GO" id="GO:0004364">
    <property type="term" value="F:glutathione transferase activity"/>
    <property type="evidence" value="ECO:0007669"/>
    <property type="project" value="UniProtKB-EC"/>
</dbReference>
<dbReference type="EC" id="2.5.1.18" evidence="1"/>
<dbReference type="Gene3D" id="3.40.30.10">
    <property type="entry name" value="Glutaredoxin"/>
    <property type="match status" value="1"/>
</dbReference>
<dbReference type="AlphaFoldDB" id="A0AAP0D1E7"/>
<dbReference type="InterPro" id="IPR010987">
    <property type="entry name" value="Glutathione-S-Trfase_C-like"/>
</dbReference>
<dbReference type="CDD" id="cd03058">
    <property type="entry name" value="GST_N_Tau"/>
    <property type="match status" value="1"/>
</dbReference>
<evidence type="ECO:0000256" key="4">
    <source>
        <dbReference type="RuleBase" id="RU003494"/>
    </source>
</evidence>
<dbReference type="InterPro" id="IPR045074">
    <property type="entry name" value="GST_C_Tau"/>
</dbReference>
<dbReference type="SFLD" id="SFLDG00358">
    <property type="entry name" value="Main_(cytGST)"/>
    <property type="match status" value="1"/>
</dbReference>
<dbReference type="PROSITE" id="PS50404">
    <property type="entry name" value="GST_NTER"/>
    <property type="match status" value="1"/>
</dbReference>
<dbReference type="Pfam" id="PF00043">
    <property type="entry name" value="GST_C"/>
    <property type="match status" value="1"/>
</dbReference>
<dbReference type="CDD" id="cd03185">
    <property type="entry name" value="GST_C_Tau"/>
    <property type="match status" value="1"/>
</dbReference>
<evidence type="ECO:0000256" key="2">
    <source>
        <dbReference type="ARBA" id="ARBA00022679"/>
    </source>
</evidence>
<protein>
    <recommendedName>
        <fullName evidence="1">glutathione transferase</fullName>
        <ecNumber evidence="1">2.5.1.18</ecNumber>
    </recommendedName>
</protein>
<reference evidence="7 8" key="1">
    <citation type="submission" date="2024-04" db="EMBL/GenBank/DDBJ databases">
        <title>The reference genome of an endangered Asteraceae, Deinandra increscens subsp. villosa, native to the Central Coast of California.</title>
        <authorList>
            <person name="Guilliams M."/>
            <person name="Hasenstab-Lehman K."/>
            <person name="Meyer R."/>
            <person name="Mcevoy S."/>
        </authorList>
    </citation>
    <scope>NUCLEOTIDE SEQUENCE [LARGE SCALE GENOMIC DNA]</scope>
    <source>
        <tissue evidence="7">Leaf</tissue>
    </source>
</reference>
<dbReference type="PANTHER" id="PTHR11260">
    <property type="entry name" value="GLUTATHIONE S-TRANSFERASE, GST, SUPERFAMILY, GST DOMAIN CONTAINING"/>
    <property type="match status" value="1"/>
</dbReference>
<dbReference type="EMBL" id="JBCNJP010000017">
    <property type="protein sequence ID" value="KAK9064385.1"/>
    <property type="molecule type" value="Genomic_DNA"/>
</dbReference>
<proteinExistence type="inferred from homology"/>
<dbReference type="Pfam" id="PF02798">
    <property type="entry name" value="GST_N"/>
    <property type="match status" value="1"/>
</dbReference>
<evidence type="ECO:0000256" key="3">
    <source>
        <dbReference type="ARBA" id="ARBA00047960"/>
    </source>
</evidence>
<dbReference type="SFLD" id="SFLDG01152">
    <property type="entry name" value="Main.3:_Omega-_and_Tau-like"/>
    <property type="match status" value="1"/>
</dbReference>
<evidence type="ECO:0000313" key="7">
    <source>
        <dbReference type="EMBL" id="KAK9064385.1"/>
    </source>
</evidence>
<evidence type="ECO:0000256" key="1">
    <source>
        <dbReference type="ARBA" id="ARBA00012452"/>
    </source>
</evidence>
<dbReference type="SUPFAM" id="SSF47616">
    <property type="entry name" value="GST C-terminal domain-like"/>
    <property type="match status" value="1"/>
</dbReference>
<dbReference type="PROSITE" id="PS50405">
    <property type="entry name" value="GST_CTER"/>
    <property type="match status" value="1"/>
</dbReference>
<dbReference type="InterPro" id="IPR004046">
    <property type="entry name" value="GST_C"/>
</dbReference>
<comment type="similarity">
    <text evidence="4">Belongs to the GST superfamily.</text>
</comment>
<gene>
    <name evidence="7" type="ORF">SSX86_015767</name>
</gene>
<feature type="domain" description="GST C-terminal" evidence="6">
    <location>
        <begin position="87"/>
        <end position="217"/>
    </location>
</feature>
<evidence type="ECO:0000259" key="5">
    <source>
        <dbReference type="PROSITE" id="PS50404"/>
    </source>
</evidence>
<dbReference type="PANTHER" id="PTHR11260:SF762">
    <property type="entry name" value="GLUTATHIONE TRANSFERASE"/>
    <property type="match status" value="1"/>
</dbReference>
<dbReference type="InterPro" id="IPR004045">
    <property type="entry name" value="Glutathione_S-Trfase_N"/>
</dbReference>
<dbReference type="SUPFAM" id="SSF52833">
    <property type="entry name" value="Thioredoxin-like"/>
    <property type="match status" value="1"/>
</dbReference>
<dbReference type="SFLD" id="SFLDS00019">
    <property type="entry name" value="Glutathione_Transferase_(cytos"/>
    <property type="match status" value="1"/>
</dbReference>
<keyword evidence="2" id="KW-0808">Transferase</keyword>
<dbReference type="InterPro" id="IPR040079">
    <property type="entry name" value="Glutathione_S-Trfase"/>
</dbReference>
<dbReference type="InterPro" id="IPR036282">
    <property type="entry name" value="Glutathione-S-Trfase_C_sf"/>
</dbReference>
<feature type="domain" description="GST N-terminal" evidence="5">
    <location>
        <begin position="2"/>
        <end position="81"/>
    </location>
</feature>
<keyword evidence="8" id="KW-1185">Reference proteome</keyword>
<evidence type="ECO:0000313" key="8">
    <source>
        <dbReference type="Proteomes" id="UP001408789"/>
    </source>
</evidence>
<dbReference type="Proteomes" id="UP001408789">
    <property type="component" value="Unassembled WGS sequence"/>
</dbReference>
<name>A0AAP0D1E7_9ASTR</name>
<dbReference type="Gene3D" id="1.20.1050.10">
    <property type="match status" value="1"/>
</dbReference>
<dbReference type="GO" id="GO:0005737">
    <property type="term" value="C:cytoplasm"/>
    <property type="evidence" value="ECO:0007669"/>
    <property type="project" value="TreeGrafter"/>
</dbReference>
<accession>A0AAP0D1E7</accession>
<evidence type="ECO:0000259" key="6">
    <source>
        <dbReference type="PROSITE" id="PS50405"/>
    </source>
</evidence>
<dbReference type="FunFam" id="3.40.30.10:FF:000014">
    <property type="entry name" value="Tau class glutathione S-transferase"/>
    <property type="match status" value="1"/>
</dbReference>